<proteinExistence type="predicted"/>
<dbReference type="AlphaFoldDB" id="A0A1J7INR5"/>
<accession>A0A1J7INR5</accession>
<evidence type="ECO:0000256" key="2">
    <source>
        <dbReference type="SAM" id="SignalP"/>
    </source>
</evidence>
<feature type="signal peptide" evidence="2">
    <location>
        <begin position="1"/>
        <end position="26"/>
    </location>
</feature>
<keyword evidence="4" id="KW-1185">Reference proteome</keyword>
<feature type="region of interest" description="Disordered" evidence="1">
    <location>
        <begin position="155"/>
        <end position="204"/>
    </location>
</feature>
<evidence type="ECO:0008006" key="5">
    <source>
        <dbReference type="Google" id="ProtNLM"/>
    </source>
</evidence>
<keyword evidence="2" id="KW-0732">Signal</keyword>
<feature type="region of interest" description="Disordered" evidence="1">
    <location>
        <begin position="234"/>
        <end position="257"/>
    </location>
</feature>
<dbReference type="STRING" id="1408157.A0A1J7INR5"/>
<dbReference type="Proteomes" id="UP000182658">
    <property type="component" value="Unassembled WGS sequence"/>
</dbReference>
<protein>
    <recommendedName>
        <fullName evidence="5">Fungal N-terminal domain-containing protein</fullName>
    </recommendedName>
</protein>
<dbReference type="OrthoDB" id="3757673at2759"/>
<sequence>MTDSSTSQWTLILSLTALLLSLAVLAQIVSRYTAAYIAAPHEIAAFVDAVDSSISENESYDRDVTRLQRLEDKLRLGRLLREIQRGGDDLREDLNGLLVGEDDSRLRTSARLLWANKKVKLEERVRRLDLLRMRFLVIYMSIVAGASGEVVAKQQAASKEKEKEKERDLEKAALHDHHHERALPRPGHLPRSLTEGIQKKPPLRRLTTQAIGHQENTHTPHKMGWAGVVKELQLSPRMHQRHASIERSMSETPSPSP</sequence>
<dbReference type="InParanoid" id="A0A1J7INR5"/>
<gene>
    <name evidence="3" type="ORF">CONLIGDRAFT_393493</name>
</gene>
<dbReference type="EMBL" id="KV875098">
    <property type="protein sequence ID" value="OIW28835.1"/>
    <property type="molecule type" value="Genomic_DNA"/>
</dbReference>
<evidence type="ECO:0000313" key="3">
    <source>
        <dbReference type="EMBL" id="OIW28835.1"/>
    </source>
</evidence>
<organism evidence="3 4">
    <name type="scientific">Coniochaeta ligniaria NRRL 30616</name>
    <dbReference type="NCBI Taxonomy" id="1408157"/>
    <lineage>
        <taxon>Eukaryota</taxon>
        <taxon>Fungi</taxon>
        <taxon>Dikarya</taxon>
        <taxon>Ascomycota</taxon>
        <taxon>Pezizomycotina</taxon>
        <taxon>Sordariomycetes</taxon>
        <taxon>Sordariomycetidae</taxon>
        <taxon>Coniochaetales</taxon>
        <taxon>Coniochaetaceae</taxon>
        <taxon>Coniochaeta</taxon>
    </lineage>
</organism>
<feature type="chain" id="PRO_5012407998" description="Fungal N-terminal domain-containing protein" evidence="2">
    <location>
        <begin position="27"/>
        <end position="257"/>
    </location>
</feature>
<evidence type="ECO:0000256" key="1">
    <source>
        <dbReference type="SAM" id="MobiDB-lite"/>
    </source>
</evidence>
<reference evidence="3 4" key="1">
    <citation type="submission" date="2016-10" db="EMBL/GenBank/DDBJ databases">
        <title>Draft genome sequence of Coniochaeta ligniaria NRRL30616, a lignocellulolytic fungus for bioabatement of inhibitors in plant biomass hydrolysates.</title>
        <authorList>
            <consortium name="DOE Joint Genome Institute"/>
            <person name="Jimenez D.J."/>
            <person name="Hector R.E."/>
            <person name="Riley R."/>
            <person name="Sun H."/>
            <person name="Grigoriev I.V."/>
            <person name="Van Elsas J.D."/>
            <person name="Nichols N.N."/>
        </authorList>
    </citation>
    <scope>NUCLEOTIDE SEQUENCE [LARGE SCALE GENOMIC DNA]</scope>
    <source>
        <strain evidence="3 4">NRRL 30616</strain>
    </source>
</reference>
<feature type="compositionally biased region" description="Basic and acidic residues" evidence="1">
    <location>
        <begin position="158"/>
        <end position="183"/>
    </location>
</feature>
<name>A0A1J7INR5_9PEZI</name>
<evidence type="ECO:0000313" key="4">
    <source>
        <dbReference type="Proteomes" id="UP000182658"/>
    </source>
</evidence>